<dbReference type="InterPro" id="IPR001789">
    <property type="entry name" value="Sig_transdc_resp-reg_receiver"/>
</dbReference>
<dbReference type="PANTHER" id="PTHR45566">
    <property type="entry name" value="HTH-TYPE TRANSCRIPTIONAL REGULATOR YHJB-RELATED"/>
    <property type="match status" value="1"/>
</dbReference>
<dbReference type="OrthoDB" id="940555at2"/>
<feature type="domain" description="Response regulatory" evidence="5">
    <location>
        <begin position="6"/>
        <end position="122"/>
    </location>
</feature>
<feature type="domain" description="HTH luxR-type" evidence="4">
    <location>
        <begin position="149"/>
        <end position="214"/>
    </location>
</feature>
<dbReference type="PANTHER" id="PTHR45566:SF1">
    <property type="entry name" value="HTH-TYPE TRANSCRIPTIONAL REGULATOR YHJB-RELATED"/>
    <property type="match status" value="1"/>
</dbReference>
<keyword evidence="2 6" id="KW-0238">DNA-binding</keyword>
<dbReference type="CDD" id="cd17535">
    <property type="entry name" value="REC_NarL-like"/>
    <property type="match status" value="1"/>
</dbReference>
<dbReference type="GO" id="GO:0006355">
    <property type="term" value="P:regulation of DNA-templated transcription"/>
    <property type="evidence" value="ECO:0007669"/>
    <property type="project" value="InterPro"/>
</dbReference>
<dbReference type="Pfam" id="PF00196">
    <property type="entry name" value="GerE"/>
    <property type="match status" value="1"/>
</dbReference>
<proteinExistence type="predicted"/>
<dbReference type="Pfam" id="PF00072">
    <property type="entry name" value="Response_reg"/>
    <property type="match status" value="1"/>
</dbReference>
<dbReference type="Proteomes" id="UP000256373">
    <property type="component" value="Unassembled WGS sequence"/>
</dbReference>
<dbReference type="InterPro" id="IPR000792">
    <property type="entry name" value="Tscrpt_reg_LuxR_C"/>
</dbReference>
<evidence type="ECO:0000313" key="7">
    <source>
        <dbReference type="Proteomes" id="UP000256373"/>
    </source>
</evidence>
<dbReference type="EMBL" id="QNUL01000038">
    <property type="protein sequence ID" value="REA56524.1"/>
    <property type="molecule type" value="Genomic_DNA"/>
</dbReference>
<dbReference type="GO" id="GO:0000160">
    <property type="term" value="P:phosphorelay signal transduction system"/>
    <property type="evidence" value="ECO:0007669"/>
    <property type="project" value="InterPro"/>
</dbReference>
<dbReference type="InterPro" id="IPR011006">
    <property type="entry name" value="CheY-like_superfamily"/>
</dbReference>
<evidence type="ECO:0000259" key="5">
    <source>
        <dbReference type="PROSITE" id="PS50110"/>
    </source>
</evidence>
<dbReference type="PRINTS" id="PR00038">
    <property type="entry name" value="HTHLUXR"/>
</dbReference>
<name>A0A3D8Y384_9BACT</name>
<evidence type="ECO:0000256" key="1">
    <source>
        <dbReference type="ARBA" id="ARBA00022553"/>
    </source>
</evidence>
<dbReference type="SUPFAM" id="SSF52172">
    <property type="entry name" value="CheY-like"/>
    <property type="match status" value="1"/>
</dbReference>
<reference evidence="6 7" key="1">
    <citation type="submission" date="2018-07" db="EMBL/GenBank/DDBJ databases">
        <title>Dyadobacter roseus sp. nov., isolated from rose rhizosphere soil.</title>
        <authorList>
            <person name="Chen L."/>
        </authorList>
    </citation>
    <scope>NUCLEOTIDE SEQUENCE [LARGE SCALE GENOMIC DNA]</scope>
    <source>
        <strain evidence="6 7">RS19</strain>
    </source>
</reference>
<dbReference type="InterPro" id="IPR058245">
    <property type="entry name" value="NreC/VraR/RcsB-like_REC"/>
</dbReference>
<sequence>MNQPIRIALIDDHELILWALSTMIKQEIPDVELYEARSFDKALALLERSPMDLIVLDVDIPGGNNTKMITELRHISPQVRILVHTAMNEEDYSIQYLSAGANGFLSKSEPNSVIAKAVRTVLKGERYMSEKTQSLIANNYLKTVTSPEKQKVRTAITPREAQIITLLLSGKWTKEIAAQLDIKWSTVSTHKLSIFEKFGVTSIIQLYKKIEKERPELISKI</sequence>
<protein>
    <submittedName>
        <fullName evidence="6">DNA-binding response regulator</fullName>
    </submittedName>
</protein>
<dbReference type="GO" id="GO:0003677">
    <property type="term" value="F:DNA binding"/>
    <property type="evidence" value="ECO:0007669"/>
    <property type="project" value="UniProtKB-KW"/>
</dbReference>
<dbReference type="PROSITE" id="PS50110">
    <property type="entry name" value="RESPONSE_REGULATORY"/>
    <property type="match status" value="1"/>
</dbReference>
<evidence type="ECO:0000256" key="3">
    <source>
        <dbReference type="PROSITE-ProRule" id="PRU00169"/>
    </source>
</evidence>
<dbReference type="SMART" id="SM00421">
    <property type="entry name" value="HTH_LUXR"/>
    <property type="match status" value="1"/>
</dbReference>
<keyword evidence="1 3" id="KW-0597">Phosphoprotein</keyword>
<accession>A0A3D8Y384</accession>
<dbReference type="AlphaFoldDB" id="A0A3D8Y384"/>
<comment type="caution">
    <text evidence="6">The sequence shown here is derived from an EMBL/GenBank/DDBJ whole genome shotgun (WGS) entry which is preliminary data.</text>
</comment>
<dbReference type="InterPro" id="IPR051015">
    <property type="entry name" value="EvgA-like"/>
</dbReference>
<dbReference type="InterPro" id="IPR016032">
    <property type="entry name" value="Sig_transdc_resp-reg_C-effctor"/>
</dbReference>
<evidence type="ECO:0000313" key="6">
    <source>
        <dbReference type="EMBL" id="REA56524.1"/>
    </source>
</evidence>
<evidence type="ECO:0000259" key="4">
    <source>
        <dbReference type="PROSITE" id="PS50043"/>
    </source>
</evidence>
<dbReference type="PROSITE" id="PS50043">
    <property type="entry name" value="HTH_LUXR_2"/>
    <property type="match status" value="1"/>
</dbReference>
<dbReference type="PROSITE" id="PS00622">
    <property type="entry name" value="HTH_LUXR_1"/>
    <property type="match status" value="1"/>
</dbReference>
<dbReference type="SMART" id="SM00448">
    <property type="entry name" value="REC"/>
    <property type="match status" value="1"/>
</dbReference>
<dbReference type="CDD" id="cd06170">
    <property type="entry name" value="LuxR_C_like"/>
    <property type="match status" value="1"/>
</dbReference>
<keyword evidence="7" id="KW-1185">Reference proteome</keyword>
<gene>
    <name evidence="6" type="ORF">DSL64_26775</name>
</gene>
<evidence type="ECO:0000256" key="2">
    <source>
        <dbReference type="ARBA" id="ARBA00023125"/>
    </source>
</evidence>
<organism evidence="6 7">
    <name type="scientific">Dyadobacter luteus</name>
    <dbReference type="NCBI Taxonomy" id="2259619"/>
    <lineage>
        <taxon>Bacteria</taxon>
        <taxon>Pseudomonadati</taxon>
        <taxon>Bacteroidota</taxon>
        <taxon>Cytophagia</taxon>
        <taxon>Cytophagales</taxon>
        <taxon>Spirosomataceae</taxon>
        <taxon>Dyadobacter</taxon>
    </lineage>
</organism>
<dbReference type="SUPFAM" id="SSF46894">
    <property type="entry name" value="C-terminal effector domain of the bipartite response regulators"/>
    <property type="match status" value="1"/>
</dbReference>
<dbReference type="RefSeq" id="WP_115834035.1">
    <property type="nucleotide sequence ID" value="NZ_QNUL01000038.1"/>
</dbReference>
<feature type="modified residue" description="4-aspartylphosphate" evidence="3">
    <location>
        <position position="57"/>
    </location>
</feature>
<dbReference type="Gene3D" id="3.40.50.2300">
    <property type="match status" value="1"/>
</dbReference>